<dbReference type="RefSeq" id="WP_078811001.1">
    <property type="nucleotide sequence ID" value="NZ_FUWM01000028.1"/>
</dbReference>
<evidence type="ECO:0000259" key="1">
    <source>
        <dbReference type="Pfam" id="PF01402"/>
    </source>
</evidence>
<gene>
    <name evidence="2" type="ORF">SAMN02745118_02591</name>
</gene>
<feature type="domain" description="Ribbon-helix-helix protein CopG" evidence="1">
    <location>
        <begin position="2"/>
        <end position="39"/>
    </location>
</feature>
<name>A0A1T4QJI4_9FIRM</name>
<accession>A0A1T4QJI4</accession>
<dbReference type="InterPro" id="IPR010985">
    <property type="entry name" value="Ribbon_hlx_hlx"/>
</dbReference>
<dbReference type="STRING" id="142842.SAMN02745118_02591"/>
<dbReference type="OrthoDB" id="2087534at2"/>
<organism evidence="2 3">
    <name type="scientific">Selenihalanaerobacter shriftii</name>
    <dbReference type="NCBI Taxonomy" id="142842"/>
    <lineage>
        <taxon>Bacteria</taxon>
        <taxon>Bacillati</taxon>
        <taxon>Bacillota</taxon>
        <taxon>Clostridia</taxon>
        <taxon>Halanaerobiales</taxon>
        <taxon>Halobacteroidaceae</taxon>
        <taxon>Selenihalanaerobacter</taxon>
    </lineage>
</organism>
<dbReference type="AlphaFoldDB" id="A0A1T4QJI4"/>
<dbReference type="InterPro" id="IPR013321">
    <property type="entry name" value="Arc_rbn_hlx_hlx"/>
</dbReference>
<dbReference type="InterPro" id="IPR002145">
    <property type="entry name" value="CopG"/>
</dbReference>
<reference evidence="3" key="1">
    <citation type="submission" date="2017-02" db="EMBL/GenBank/DDBJ databases">
        <authorList>
            <person name="Varghese N."/>
            <person name="Submissions S."/>
        </authorList>
    </citation>
    <scope>NUCLEOTIDE SEQUENCE [LARGE SCALE GENOMIC DNA]</scope>
    <source>
        <strain evidence="3">ATCC BAA-73</strain>
    </source>
</reference>
<dbReference type="GO" id="GO:0006355">
    <property type="term" value="P:regulation of DNA-templated transcription"/>
    <property type="evidence" value="ECO:0007669"/>
    <property type="project" value="InterPro"/>
</dbReference>
<evidence type="ECO:0000313" key="2">
    <source>
        <dbReference type="EMBL" id="SKA03879.1"/>
    </source>
</evidence>
<dbReference type="CDD" id="cd22233">
    <property type="entry name" value="RHH_CopAso-like"/>
    <property type="match status" value="1"/>
</dbReference>
<proteinExistence type="predicted"/>
<dbReference type="Gene3D" id="1.10.1220.10">
    <property type="entry name" value="Met repressor-like"/>
    <property type="match status" value="1"/>
</dbReference>
<sequence length="82" mass="9558">MISVRLSKELEEKINLLSQQEDITKSDIVKEALEMYMEKQEQQTKPYDLGEEFFGKYGSGQGDLSTTYKTKVREKINEKMSD</sequence>
<protein>
    <submittedName>
        <fullName evidence="2">Ribbon-helix-helix protein, copG family</fullName>
    </submittedName>
</protein>
<dbReference type="SUPFAM" id="SSF47598">
    <property type="entry name" value="Ribbon-helix-helix"/>
    <property type="match status" value="1"/>
</dbReference>
<evidence type="ECO:0000313" key="3">
    <source>
        <dbReference type="Proteomes" id="UP000190625"/>
    </source>
</evidence>
<dbReference type="EMBL" id="FUWM01000028">
    <property type="protein sequence ID" value="SKA03879.1"/>
    <property type="molecule type" value="Genomic_DNA"/>
</dbReference>
<dbReference type="Proteomes" id="UP000190625">
    <property type="component" value="Unassembled WGS sequence"/>
</dbReference>
<dbReference type="Pfam" id="PF01402">
    <property type="entry name" value="RHH_1"/>
    <property type="match status" value="1"/>
</dbReference>
<keyword evidence="3" id="KW-1185">Reference proteome</keyword>